<keyword evidence="3" id="KW-0731">Sigma factor</keyword>
<evidence type="ECO:0000256" key="3">
    <source>
        <dbReference type="ARBA" id="ARBA00023082"/>
    </source>
</evidence>
<evidence type="ECO:0000259" key="6">
    <source>
        <dbReference type="Pfam" id="PF04542"/>
    </source>
</evidence>
<dbReference type="Gene3D" id="1.10.1740.10">
    <property type="match status" value="1"/>
</dbReference>
<evidence type="ECO:0000259" key="7">
    <source>
        <dbReference type="Pfam" id="PF08281"/>
    </source>
</evidence>
<dbReference type="RefSeq" id="WP_345629110.1">
    <property type="nucleotide sequence ID" value="NZ_BAABJQ010000006.1"/>
</dbReference>
<keyword evidence="9" id="KW-1185">Reference proteome</keyword>
<proteinExistence type="inferred from homology"/>
<evidence type="ECO:0000313" key="9">
    <source>
        <dbReference type="Proteomes" id="UP001501570"/>
    </source>
</evidence>
<protein>
    <submittedName>
        <fullName evidence="8">SigE family RNA polymerase sigma factor</fullName>
    </submittedName>
</protein>
<name>A0ABP9RR10_9ACTN</name>
<dbReference type="PANTHER" id="PTHR43133:SF50">
    <property type="entry name" value="ECF RNA POLYMERASE SIGMA FACTOR SIGM"/>
    <property type="match status" value="1"/>
</dbReference>
<dbReference type="Gene3D" id="1.10.10.10">
    <property type="entry name" value="Winged helix-like DNA-binding domain superfamily/Winged helix DNA-binding domain"/>
    <property type="match status" value="1"/>
</dbReference>
<reference evidence="9" key="1">
    <citation type="journal article" date="2019" name="Int. J. Syst. Evol. Microbiol.">
        <title>The Global Catalogue of Microorganisms (GCM) 10K type strain sequencing project: providing services to taxonomists for standard genome sequencing and annotation.</title>
        <authorList>
            <consortium name="The Broad Institute Genomics Platform"/>
            <consortium name="The Broad Institute Genome Sequencing Center for Infectious Disease"/>
            <person name="Wu L."/>
            <person name="Ma J."/>
        </authorList>
    </citation>
    <scope>NUCLEOTIDE SEQUENCE [LARGE SCALE GENOMIC DNA]</scope>
    <source>
        <strain evidence="9">JCM 18304</strain>
    </source>
</reference>
<dbReference type="InterPro" id="IPR014325">
    <property type="entry name" value="RNA_pol_sigma-E_actinobac"/>
</dbReference>
<dbReference type="SUPFAM" id="SSF88946">
    <property type="entry name" value="Sigma2 domain of RNA polymerase sigma factors"/>
    <property type="match status" value="1"/>
</dbReference>
<dbReference type="InterPro" id="IPR013249">
    <property type="entry name" value="RNA_pol_sigma70_r4_t2"/>
</dbReference>
<dbReference type="NCBIfam" id="TIGR02983">
    <property type="entry name" value="SigE-fam_strep"/>
    <property type="match status" value="1"/>
</dbReference>
<comment type="caution">
    <text evidence="8">The sequence shown here is derived from an EMBL/GenBank/DDBJ whole genome shotgun (WGS) entry which is preliminary data.</text>
</comment>
<dbReference type="Pfam" id="PF04542">
    <property type="entry name" value="Sigma70_r2"/>
    <property type="match status" value="1"/>
</dbReference>
<dbReference type="InterPro" id="IPR013325">
    <property type="entry name" value="RNA_pol_sigma_r2"/>
</dbReference>
<dbReference type="CDD" id="cd06171">
    <property type="entry name" value="Sigma70_r4"/>
    <property type="match status" value="1"/>
</dbReference>
<dbReference type="SUPFAM" id="SSF88659">
    <property type="entry name" value="Sigma3 and sigma4 domains of RNA polymerase sigma factors"/>
    <property type="match status" value="1"/>
</dbReference>
<evidence type="ECO:0000313" key="8">
    <source>
        <dbReference type="EMBL" id="GAA5184205.1"/>
    </source>
</evidence>
<dbReference type="Proteomes" id="UP001501570">
    <property type="component" value="Unassembled WGS sequence"/>
</dbReference>
<evidence type="ECO:0000256" key="4">
    <source>
        <dbReference type="ARBA" id="ARBA00023125"/>
    </source>
</evidence>
<dbReference type="Pfam" id="PF08281">
    <property type="entry name" value="Sigma70_r4_2"/>
    <property type="match status" value="1"/>
</dbReference>
<dbReference type="PANTHER" id="PTHR43133">
    <property type="entry name" value="RNA POLYMERASE ECF-TYPE SIGMA FACTO"/>
    <property type="match status" value="1"/>
</dbReference>
<dbReference type="InterPro" id="IPR013324">
    <property type="entry name" value="RNA_pol_sigma_r3/r4-like"/>
</dbReference>
<dbReference type="InterPro" id="IPR007627">
    <property type="entry name" value="RNA_pol_sigma70_r2"/>
</dbReference>
<dbReference type="InterPro" id="IPR039425">
    <property type="entry name" value="RNA_pol_sigma-70-like"/>
</dbReference>
<evidence type="ECO:0000256" key="2">
    <source>
        <dbReference type="ARBA" id="ARBA00023015"/>
    </source>
</evidence>
<organism evidence="8 9">
    <name type="scientific">Rugosimonospora acidiphila</name>
    <dbReference type="NCBI Taxonomy" id="556531"/>
    <lineage>
        <taxon>Bacteria</taxon>
        <taxon>Bacillati</taxon>
        <taxon>Actinomycetota</taxon>
        <taxon>Actinomycetes</taxon>
        <taxon>Micromonosporales</taxon>
        <taxon>Micromonosporaceae</taxon>
        <taxon>Rugosimonospora</taxon>
    </lineage>
</organism>
<dbReference type="InterPro" id="IPR036388">
    <property type="entry name" value="WH-like_DNA-bd_sf"/>
</dbReference>
<gene>
    <name evidence="8" type="ORF">GCM10023322_25160</name>
</gene>
<feature type="domain" description="RNA polymerase sigma-70 region 2" evidence="6">
    <location>
        <begin position="14"/>
        <end position="79"/>
    </location>
</feature>
<dbReference type="InterPro" id="IPR014284">
    <property type="entry name" value="RNA_pol_sigma-70_dom"/>
</dbReference>
<evidence type="ECO:0000256" key="5">
    <source>
        <dbReference type="ARBA" id="ARBA00023163"/>
    </source>
</evidence>
<evidence type="ECO:0000256" key="1">
    <source>
        <dbReference type="ARBA" id="ARBA00010641"/>
    </source>
</evidence>
<accession>A0ABP9RR10</accession>
<keyword evidence="5" id="KW-0804">Transcription</keyword>
<comment type="similarity">
    <text evidence="1">Belongs to the sigma-70 factor family. ECF subfamily.</text>
</comment>
<keyword evidence="2" id="KW-0805">Transcription regulation</keyword>
<sequence length="174" mass="19296">MRRKKRFEGLDALVAERGNALLGTAVLLTGSRAAGEDLLQAALERLMRSWSRVQGDKEGYLRRTLYHLAVDQWRRRRRRPEVLGEIEPPGQPDGTDAVLLRQTLTGALALLAPRQRAVLVLRYWEQLSEAEAAEVLGCSVGTIKSTASRALARLRELTAHGALDGALEMTRSSR</sequence>
<dbReference type="EMBL" id="BAABJQ010000006">
    <property type="protein sequence ID" value="GAA5184205.1"/>
    <property type="molecule type" value="Genomic_DNA"/>
</dbReference>
<dbReference type="NCBIfam" id="TIGR02937">
    <property type="entry name" value="sigma70-ECF"/>
    <property type="match status" value="1"/>
</dbReference>
<keyword evidence="4" id="KW-0238">DNA-binding</keyword>
<feature type="domain" description="RNA polymerase sigma factor 70 region 4 type 2" evidence="7">
    <location>
        <begin position="103"/>
        <end position="154"/>
    </location>
</feature>